<dbReference type="Gene3D" id="2.60.40.3710">
    <property type="match status" value="1"/>
</dbReference>
<dbReference type="InterPro" id="IPR041280">
    <property type="entry name" value="Big_10"/>
</dbReference>
<protein>
    <recommendedName>
        <fullName evidence="16">L,D-TPase catalytic domain-containing protein</fullName>
    </recommendedName>
</protein>
<keyword evidence="7" id="KW-0472">Membrane</keyword>
<feature type="region of interest" description="Disordered" evidence="14">
    <location>
        <begin position="32"/>
        <end position="56"/>
    </location>
</feature>
<evidence type="ECO:0000259" key="16">
    <source>
        <dbReference type="PROSITE" id="PS52029"/>
    </source>
</evidence>
<comment type="pathway">
    <text evidence="1 13">Cell wall biogenesis; peptidoglycan biosynthesis.</text>
</comment>
<gene>
    <name evidence="17" type="ORF">Dsi01nite_078280</name>
</gene>
<dbReference type="Gene3D" id="2.40.440.10">
    <property type="entry name" value="L,D-transpeptidase catalytic domain-like"/>
    <property type="match status" value="1"/>
</dbReference>
<evidence type="ECO:0000256" key="15">
    <source>
        <dbReference type="SAM" id="SignalP"/>
    </source>
</evidence>
<evidence type="ECO:0000256" key="11">
    <source>
        <dbReference type="ARBA" id="ARBA00023316"/>
    </source>
</evidence>
<dbReference type="GO" id="GO:0005576">
    <property type="term" value="C:extracellular region"/>
    <property type="evidence" value="ECO:0007669"/>
    <property type="project" value="TreeGrafter"/>
</dbReference>
<comment type="caution">
    <text evidence="17">The sequence shown here is derived from an EMBL/GenBank/DDBJ whole genome shotgun (WGS) entry which is preliminary data.</text>
</comment>
<dbReference type="PROSITE" id="PS52029">
    <property type="entry name" value="LD_TPASE"/>
    <property type="match status" value="1"/>
</dbReference>
<feature type="active site" description="Nucleophile" evidence="13">
    <location>
        <position position="357"/>
    </location>
</feature>
<dbReference type="Gene3D" id="2.60.40.3780">
    <property type="match status" value="1"/>
</dbReference>
<dbReference type="GO" id="GO:0071555">
    <property type="term" value="P:cell wall organization"/>
    <property type="evidence" value="ECO:0007669"/>
    <property type="project" value="UniProtKB-UniRule"/>
</dbReference>
<name>A0A919PU68_9ACTN</name>
<evidence type="ECO:0000256" key="10">
    <source>
        <dbReference type="ARBA" id="ARBA00023315"/>
    </source>
</evidence>
<dbReference type="RefSeq" id="WP_203851450.1">
    <property type="nucleotide sequence ID" value="NZ_BAAAVW010000008.1"/>
</dbReference>
<keyword evidence="8" id="KW-0564">Palmitate</keyword>
<dbReference type="PANTHER" id="PTHR30582">
    <property type="entry name" value="L,D-TRANSPEPTIDASE"/>
    <property type="match status" value="1"/>
</dbReference>
<evidence type="ECO:0000256" key="13">
    <source>
        <dbReference type="PROSITE-ProRule" id="PRU01373"/>
    </source>
</evidence>
<keyword evidence="10" id="KW-0012">Acyltransferase</keyword>
<dbReference type="Pfam" id="PF17964">
    <property type="entry name" value="Big_10"/>
    <property type="match status" value="1"/>
</dbReference>
<dbReference type="GO" id="GO:0008360">
    <property type="term" value="P:regulation of cell shape"/>
    <property type="evidence" value="ECO:0007669"/>
    <property type="project" value="UniProtKB-UniRule"/>
</dbReference>
<comment type="pathway">
    <text evidence="12">Glycan biosynthesis.</text>
</comment>
<feature type="chain" id="PRO_5039613197" description="L,D-TPase catalytic domain-containing protein" evidence="15">
    <location>
        <begin position="30"/>
        <end position="431"/>
    </location>
</feature>
<dbReference type="CDD" id="cd16913">
    <property type="entry name" value="YkuD_like"/>
    <property type="match status" value="1"/>
</dbReference>
<evidence type="ECO:0000256" key="3">
    <source>
        <dbReference type="ARBA" id="ARBA00022679"/>
    </source>
</evidence>
<keyword evidence="2" id="KW-1003">Cell membrane</keyword>
<dbReference type="GO" id="GO:0071972">
    <property type="term" value="F:peptidoglycan L,D-transpeptidase activity"/>
    <property type="evidence" value="ECO:0007669"/>
    <property type="project" value="TreeGrafter"/>
</dbReference>
<keyword evidence="18" id="KW-1185">Reference proteome</keyword>
<evidence type="ECO:0000256" key="2">
    <source>
        <dbReference type="ARBA" id="ARBA00022475"/>
    </source>
</evidence>
<dbReference type="Pfam" id="PF03734">
    <property type="entry name" value="YkuD"/>
    <property type="match status" value="1"/>
</dbReference>
<dbReference type="InterPro" id="IPR050979">
    <property type="entry name" value="LD-transpeptidase"/>
</dbReference>
<evidence type="ECO:0000256" key="1">
    <source>
        <dbReference type="ARBA" id="ARBA00004752"/>
    </source>
</evidence>
<keyword evidence="6 13" id="KW-0573">Peptidoglycan synthesis</keyword>
<sequence>MTNPSPPRTLGRRRVLSAAAAAAAATLLAACTSKSPSKDPGAAQGKPTASPPPPALPVQLAISGPADGAANVTTALDIGYTATNAASVAVKLTDAAGAEITGALAPDGKAWQPAGQLKYATKYTATVTATSTDGKPTTMTTSFTTMAKPGKLGKVTSIINDKQVVGVGMPVVITFGVDVAPAQRAAVQQRIQVISDPPQEGAFNWLKGNELHFRPKEYWQTGTKLQVNARTGGTNLDGKWWCERDVAFSATVGPKFVMEVDNATKQMTVTQDGQVLRTIPVSLGKPSSPSASGNFVIMVKNEWEWFDSSTFGVPSDSSGGYRTKVYWPQRLTYDGEYIHSAPWSERDQGKRNVSHGCTNVSAANADWLYKQTRIGDPVIIKGTEEKVKWANGWTDWSVSWEEYVKGSAVPYVPGTTGASPSSSASPSPSAS</sequence>
<dbReference type="InterPro" id="IPR006311">
    <property type="entry name" value="TAT_signal"/>
</dbReference>
<evidence type="ECO:0000256" key="9">
    <source>
        <dbReference type="ARBA" id="ARBA00023288"/>
    </source>
</evidence>
<keyword evidence="5 13" id="KW-0133">Cell shape</keyword>
<dbReference type="EMBL" id="BONQ01000125">
    <property type="protein sequence ID" value="GIG49787.1"/>
    <property type="molecule type" value="Genomic_DNA"/>
</dbReference>
<dbReference type="InterPro" id="IPR005490">
    <property type="entry name" value="LD_TPept_cat_dom"/>
</dbReference>
<evidence type="ECO:0000256" key="4">
    <source>
        <dbReference type="ARBA" id="ARBA00022729"/>
    </source>
</evidence>
<feature type="signal peptide" evidence="15">
    <location>
        <begin position="1"/>
        <end position="29"/>
    </location>
</feature>
<evidence type="ECO:0000256" key="7">
    <source>
        <dbReference type="ARBA" id="ARBA00023136"/>
    </source>
</evidence>
<dbReference type="GO" id="GO:0016746">
    <property type="term" value="F:acyltransferase activity"/>
    <property type="evidence" value="ECO:0007669"/>
    <property type="project" value="UniProtKB-KW"/>
</dbReference>
<evidence type="ECO:0000313" key="17">
    <source>
        <dbReference type="EMBL" id="GIG49787.1"/>
    </source>
</evidence>
<dbReference type="PANTHER" id="PTHR30582:SF2">
    <property type="entry name" value="L,D-TRANSPEPTIDASE YCIB-RELATED"/>
    <property type="match status" value="1"/>
</dbReference>
<dbReference type="SUPFAM" id="SSF141523">
    <property type="entry name" value="L,D-transpeptidase catalytic domain-like"/>
    <property type="match status" value="1"/>
</dbReference>
<dbReference type="AlphaFoldDB" id="A0A919PU68"/>
<organism evidence="17 18">
    <name type="scientific">Dactylosporangium siamense</name>
    <dbReference type="NCBI Taxonomy" id="685454"/>
    <lineage>
        <taxon>Bacteria</taxon>
        <taxon>Bacillati</taxon>
        <taxon>Actinomycetota</taxon>
        <taxon>Actinomycetes</taxon>
        <taxon>Micromonosporales</taxon>
        <taxon>Micromonosporaceae</taxon>
        <taxon>Dactylosporangium</taxon>
    </lineage>
</organism>
<evidence type="ECO:0000256" key="5">
    <source>
        <dbReference type="ARBA" id="ARBA00022960"/>
    </source>
</evidence>
<dbReference type="FunFam" id="2.40.440.10:FF:000005">
    <property type="entry name" value="L,D-transpeptidase 2"/>
    <property type="match status" value="1"/>
</dbReference>
<dbReference type="Proteomes" id="UP000660611">
    <property type="component" value="Unassembled WGS sequence"/>
</dbReference>
<reference evidence="17" key="1">
    <citation type="submission" date="2021-01" db="EMBL/GenBank/DDBJ databases">
        <title>Whole genome shotgun sequence of Dactylosporangium siamense NBRC 106093.</title>
        <authorList>
            <person name="Komaki H."/>
            <person name="Tamura T."/>
        </authorList>
    </citation>
    <scope>NUCLEOTIDE SEQUENCE</scope>
    <source>
        <strain evidence="17">NBRC 106093</strain>
    </source>
</reference>
<feature type="active site" description="Proton donor/acceptor" evidence="13">
    <location>
        <position position="339"/>
    </location>
</feature>
<keyword evidence="4 15" id="KW-0732">Signal</keyword>
<evidence type="ECO:0000256" key="14">
    <source>
        <dbReference type="SAM" id="MobiDB-lite"/>
    </source>
</evidence>
<feature type="domain" description="L,D-TPase catalytic" evidence="16">
    <location>
        <begin position="256"/>
        <end position="381"/>
    </location>
</feature>
<evidence type="ECO:0000313" key="18">
    <source>
        <dbReference type="Proteomes" id="UP000660611"/>
    </source>
</evidence>
<accession>A0A919PU68</accession>
<keyword evidence="11 13" id="KW-0961">Cell wall biogenesis/degradation</keyword>
<evidence type="ECO:0000256" key="6">
    <source>
        <dbReference type="ARBA" id="ARBA00022984"/>
    </source>
</evidence>
<keyword evidence="9" id="KW-0449">Lipoprotein</keyword>
<dbReference type="PROSITE" id="PS51318">
    <property type="entry name" value="TAT"/>
    <property type="match status" value="1"/>
</dbReference>
<keyword evidence="3" id="KW-0808">Transferase</keyword>
<proteinExistence type="predicted"/>
<evidence type="ECO:0000256" key="12">
    <source>
        <dbReference type="ARBA" id="ARBA00060592"/>
    </source>
</evidence>
<evidence type="ECO:0000256" key="8">
    <source>
        <dbReference type="ARBA" id="ARBA00023139"/>
    </source>
</evidence>
<dbReference type="InterPro" id="IPR038063">
    <property type="entry name" value="Transpep_catalytic_dom"/>
</dbReference>
<dbReference type="GO" id="GO:0018104">
    <property type="term" value="P:peptidoglycan-protein cross-linking"/>
    <property type="evidence" value="ECO:0007669"/>
    <property type="project" value="TreeGrafter"/>
</dbReference>